<feature type="compositionally biased region" description="Polar residues" evidence="3">
    <location>
        <begin position="629"/>
        <end position="638"/>
    </location>
</feature>
<accession>A0A9W7XXS3</accession>
<evidence type="ECO:0000256" key="1">
    <source>
        <dbReference type="ARBA" id="ARBA00004496"/>
    </source>
</evidence>
<dbReference type="Pfam" id="PF11701">
    <property type="entry name" value="UNC45-central"/>
    <property type="match status" value="1"/>
</dbReference>
<comment type="caution">
    <text evidence="5">The sequence shown here is derived from an EMBL/GenBank/DDBJ whole genome shotgun (WGS) entry which is preliminary data.</text>
</comment>
<dbReference type="Proteomes" id="UP001149813">
    <property type="component" value="Unassembled WGS sequence"/>
</dbReference>
<dbReference type="GO" id="GO:0005737">
    <property type="term" value="C:cytoplasm"/>
    <property type="evidence" value="ECO:0007669"/>
    <property type="project" value="UniProtKB-SubCell"/>
</dbReference>
<evidence type="ECO:0000313" key="6">
    <source>
        <dbReference type="Proteomes" id="UP001149813"/>
    </source>
</evidence>
<organism evidence="5 6">
    <name type="scientific">Coemansia erecta</name>
    <dbReference type="NCBI Taxonomy" id="147472"/>
    <lineage>
        <taxon>Eukaryota</taxon>
        <taxon>Fungi</taxon>
        <taxon>Fungi incertae sedis</taxon>
        <taxon>Zoopagomycota</taxon>
        <taxon>Kickxellomycotina</taxon>
        <taxon>Kickxellomycetes</taxon>
        <taxon>Kickxellales</taxon>
        <taxon>Kickxellaceae</taxon>
        <taxon>Coemansia</taxon>
    </lineage>
</organism>
<dbReference type="EMBL" id="JANBOJ010000241">
    <property type="protein sequence ID" value="KAJ1720618.1"/>
    <property type="molecule type" value="Genomic_DNA"/>
</dbReference>
<dbReference type="GO" id="GO:0051879">
    <property type="term" value="F:Hsp90 protein binding"/>
    <property type="evidence" value="ECO:0007669"/>
    <property type="project" value="TreeGrafter"/>
</dbReference>
<dbReference type="Gene3D" id="1.25.10.10">
    <property type="entry name" value="Leucine-rich Repeat Variant"/>
    <property type="match status" value="1"/>
</dbReference>
<evidence type="ECO:0000259" key="4">
    <source>
        <dbReference type="Pfam" id="PF11701"/>
    </source>
</evidence>
<protein>
    <submittedName>
        <fullName evidence="5">SWI5-dependent HO expression protein 4</fullName>
    </submittedName>
</protein>
<comment type="subcellular location">
    <subcellularLocation>
        <location evidence="1">Cytoplasm</location>
    </subcellularLocation>
</comment>
<gene>
    <name evidence="5" type="primary">SHE4</name>
    <name evidence="5" type="ORF">LPJ53_004782</name>
</gene>
<keyword evidence="6" id="KW-1185">Reference proteome</keyword>
<keyword evidence="2" id="KW-0963">Cytoplasm</keyword>
<dbReference type="OrthoDB" id="199930at2759"/>
<dbReference type="InterPro" id="IPR016024">
    <property type="entry name" value="ARM-type_fold"/>
</dbReference>
<evidence type="ECO:0000313" key="5">
    <source>
        <dbReference type="EMBL" id="KAJ1720618.1"/>
    </source>
</evidence>
<dbReference type="PANTHER" id="PTHR45994:SF1">
    <property type="entry name" value="FI21225P1"/>
    <property type="match status" value="1"/>
</dbReference>
<sequence>MTTVSDSNADSRSGLTLEIERLTKELQSSAGDGSSNPAQILLQRARVYADLGDESNAQSDISQAAALVKDAKYASADNVAAVERAFREITVSRKAGTGGPVGSNAKYADKSIDDLVAIVVEDARKGASDADATEAMGVLESRIRQKKQALLADQLAQLVNAFHSCVTDASEDGEKFARALADCISASINLAADSADKHTLLGGTSEQILNAWETHESDGQFKQQACRYGTGIYASMAFALAKRPDESEDSSASSPHDKIYQFFISQVWMVGTLPVATSAEVREVVQGALRLLTADRPMFIRQFVSAAPSFVRLLDMLGQKEEAVRSLALLFASQLLSAACDPMNSLQFPGFDTKAARASATQKTPPPALLQVRALVTRTLDTWIQSTAQAERSRGLRALAGLYEAGVGADVSAELWLKDGWVEELWDQGEFDKLETQLALLHLADASSADAKISGLMKKTGNGLVQELVRKGKKSKDGSMEKELADTAAVVLSKWTGVSAAPAGPSAPAAGTASGIVEIPDADDVAEDADPRALADMHAKRITELASQGASDANTTAIQRAAEALGYLCLKPELKQHVSQNSDLLRALFSYAQKSSIAALKFSATMLVRNLTQYRPVLSEEQKRVQQLQKLSSRAQQTQKKEKETVSDVIADDEESKWDSAEHVSERSVAVCKAGCLAMLVSAVQPAARPSESLKDAVAEVMVSLATTQALRGLLVQQGGVRALLSILTADAPKAAKQTSETSKSSAMPQAMRQQRDRNIAFALAKIAISVPPHLAFQDPREIVRLLLALLAEESETQALLMKFEALLALTNLASAQPGSAHDVRGYMANDLNGMSLIEMVVLSDHVMVRRAATELVCNLVYDQGVFERFVKGADKCVPPESAQTAEVLGEREPSGIVEIEDDDDVDAVDDKSRDEAYRSQRLHLLVALADVDDTATRSAAAGALAVLSNDARCCRYLFLAHPRASDVLLELTSGEDIDEVVAFRHRVAVVWANAANCGDTRVLSFLRSKPEIVGLLKKMAAEQEMPYVGAAKSALARLQ</sequence>
<name>A0A9W7XXS3_9FUNG</name>
<evidence type="ECO:0000256" key="3">
    <source>
        <dbReference type="SAM" id="MobiDB-lite"/>
    </source>
</evidence>
<reference evidence="5" key="1">
    <citation type="submission" date="2022-07" db="EMBL/GenBank/DDBJ databases">
        <title>Phylogenomic reconstructions and comparative analyses of Kickxellomycotina fungi.</title>
        <authorList>
            <person name="Reynolds N.K."/>
            <person name="Stajich J.E."/>
            <person name="Barry K."/>
            <person name="Grigoriev I.V."/>
            <person name="Crous P."/>
            <person name="Smith M.E."/>
        </authorList>
    </citation>
    <scope>NUCLEOTIDE SEQUENCE</scope>
    <source>
        <strain evidence="5">NBRC 32514</strain>
    </source>
</reference>
<dbReference type="AlphaFoldDB" id="A0A9W7XXS3"/>
<dbReference type="InterPro" id="IPR024660">
    <property type="entry name" value="UCS_central_dom"/>
</dbReference>
<dbReference type="SUPFAM" id="SSF48371">
    <property type="entry name" value="ARM repeat"/>
    <property type="match status" value="1"/>
</dbReference>
<dbReference type="PANTHER" id="PTHR45994">
    <property type="entry name" value="FI21225P1"/>
    <property type="match status" value="1"/>
</dbReference>
<evidence type="ECO:0000256" key="2">
    <source>
        <dbReference type="ARBA" id="ARBA00022490"/>
    </source>
</evidence>
<proteinExistence type="predicted"/>
<dbReference type="InterPro" id="IPR011989">
    <property type="entry name" value="ARM-like"/>
</dbReference>
<feature type="domain" description="UNC-45/Cro1/She4 central" evidence="4">
    <location>
        <begin position="311"/>
        <end position="494"/>
    </location>
</feature>
<feature type="region of interest" description="Disordered" evidence="3">
    <location>
        <begin position="629"/>
        <end position="648"/>
    </location>
</feature>